<evidence type="ECO:0000256" key="1">
    <source>
        <dbReference type="SAM" id="Phobius"/>
    </source>
</evidence>
<dbReference type="Proteomes" id="UP000824410">
    <property type="component" value="Unassembled WGS sequence"/>
</dbReference>
<comment type="caution">
    <text evidence="2">The sequence shown here is derived from an EMBL/GenBank/DDBJ whole genome shotgun (WGS) entry which is preliminary data.</text>
</comment>
<dbReference type="AlphaFoldDB" id="A0AAP2K1K2"/>
<proteinExistence type="predicted"/>
<feature type="transmembrane region" description="Helical" evidence="1">
    <location>
        <begin position="43"/>
        <end position="63"/>
    </location>
</feature>
<keyword evidence="1" id="KW-0812">Transmembrane</keyword>
<name>A0AAP2K1K2_PRORE</name>
<protein>
    <submittedName>
        <fullName evidence="2">Uncharacterized protein</fullName>
    </submittedName>
</protein>
<organism evidence="2 3">
    <name type="scientific">Providencia rettgeri</name>
    <dbReference type="NCBI Taxonomy" id="587"/>
    <lineage>
        <taxon>Bacteria</taxon>
        <taxon>Pseudomonadati</taxon>
        <taxon>Pseudomonadota</taxon>
        <taxon>Gammaproteobacteria</taxon>
        <taxon>Enterobacterales</taxon>
        <taxon>Morganellaceae</taxon>
        <taxon>Providencia</taxon>
    </lineage>
</organism>
<keyword evidence="1" id="KW-0472">Membrane</keyword>
<sequence>MKLIKLKELYGDDNTIWKFIWSILGAIGYCVCLYFSAKFTNGQLTLAIVFLVSAALSMQLCIADIKITKPSGLFFSKIFQWIPIMATIIQELNNAKVI</sequence>
<evidence type="ECO:0000313" key="2">
    <source>
        <dbReference type="EMBL" id="MBX6982754.1"/>
    </source>
</evidence>
<keyword evidence="1" id="KW-1133">Transmembrane helix</keyword>
<reference evidence="2" key="1">
    <citation type="submission" date="2019-02" db="EMBL/GenBank/DDBJ databases">
        <title>Genomic characterization of isolates from hospital effluents in KZN, South Africa.</title>
        <authorList>
            <person name="Ntshobeni N."/>
            <person name="Allam M."/>
            <person name="Ismail A."/>
            <person name="Amoako D."/>
            <person name="Essack S."/>
            <person name="Chenia H."/>
        </authorList>
    </citation>
    <scope>NUCLEOTIDE SEQUENCE</scope>
    <source>
        <strain evidence="2">AFE97_S1</strain>
    </source>
</reference>
<feature type="transmembrane region" description="Helical" evidence="1">
    <location>
        <begin position="20"/>
        <end position="37"/>
    </location>
</feature>
<dbReference type="EMBL" id="SHDO01000034">
    <property type="protein sequence ID" value="MBX6982754.1"/>
    <property type="molecule type" value="Genomic_DNA"/>
</dbReference>
<evidence type="ECO:0000313" key="3">
    <source>
        <dbReference type="Proteomes" id="UP000824410"/>
    </source>
</evidence>
<dbReference type="RefSeq" id="WP_131681003.1">
    <property type="nucleotide sequence ID" value="NZ_SHCZ01000029.1"/>
</dbReference>
<gene>
    <name evidence="2" type="ORF">EX242_21175</name>
</gene>
<accession>A0AAP2K1K2</accession>